<dbReference type="Pfam" id="PF19630">
    <property type="entry name" value="DUF6134"/>
    <property type="match status" value="1"/>
</dbReference>
<dbReference type="KEGG" id="smon:AWR27_17665"/>
<evidence type="ECO:0000313" key="3">
    <source>
        <dbReference type="Proteomes" id="UP000187941"/>
    </source>
</evidence>
<dbReference type="InterPro" id="IPR045767">
    <property type="entry name" value="DUF6134"/>
</dbReference>
<dbReference type="EMBL" id="CP014263">
    <property type="protein sequence ID" value="AQG80988.1"/>
    <property type="molecule type" value="Genomic_DNA"/>
</dbReference>
<gene>
    <name evidence="2" type="ORF">AWR27_17665</name>
</gene>
<evidence type="ECO:0000256" key="1">
    <source>
        <dbReference type="SAM" id="SignalP"/>
    </source>
</evidence>
<dbReference type="AlphaFoldDB" id="A0A1P9X060"/>
<proteinExistence type="predicted"/>
<keyword evidence="3" id="KW-1185">Reference proteome</keyword>
<dbReference type="STRING" id="1178516.AWR27_17665"/>
<evidence type="ECO:0000313" key="2">
    <source>
        <dbReference type="EMBL" id="AQG80988.1"/>
    </source>
</evidence>
<sequence>MTINHLVVACLLLLLTICPSVTYAQKETAETRRYAIEVAGAQVGTLTATRKIQPDGQWFYTLISDVKVNFLIYKLKIYYKVDNLVRQGQLMRSTVETHTNRGDYVSRTEWKGDHYDIVAQQYKHDLTTTERALIDYTITDLYFTEPTHHKRAYAEYFGDFSAISRTPKGSYLAARRDGRADEYTYENGQLVKVIKKNPLKNFVIRLLPAGK</sequence>
<dbReference type="Proteomes" id="UP000187941">
    <property type="component" value="Chromosome"/>
</dbReference>
<accession>A0A1P9X060</accession>
<organism evidence="2 3">
    <name type="scientific">Spirosoma montaniterrae</name>
    <dbReference type="NCBI Taxonomy" id="1178516"/>
    <lineage>
        <taxon>Bacteria</taxon>
        <taxon>Pseudomonadati</taxon>
        <taxon>Bacteroidota</taxon>
        <taxon>Cytophagia</taxon>
        <taxon>Cytophagales</taxon>
        <taxon>Cytophagaceae</taxon>
        <taxon>Spirosoma</taxon>
    </lineage>
</organism>
<feature type="signal peptide" evidence="1">
    <location>
        <begin position="1"/>
        <end position="24"/>
    </location>
</feature>
<name>A0A1P9X060_9BACT</name>
<feature type="chain" id="PRO_5012275564" description="DUF3108 domain-containing protein" evidence="1">
    <location>
        <begin position="25"/>
        <end position="211"/>
    </location>
</feature>
<keyword evidence="1" id="KW-0732">Signal</keyword>
<evidence type="ECO:0008006" key="4">
    <source>
        <dbReference type="Google" id="ProtNLM"/>
    </source>
</evidence>
<protein>
    <recommendedName>
        <fullName evidence="4">DUF3108 domain-containing protein</fullName>
    </recommendedName>
</protein>
<reference evidence="2 3" key="1">
    <citation type="submission" date="2016-01" db="EMBL/GenBank/DDBJ databases">
        <authorList>
            <person name="Oliw E.H."/>
        </authorList>
    </citation>
    <scope>NUCLEOTIDE SEQUENCE [LARGE SCALE GENOMIC DNA]</scope>
    <source>
        <strain evidence="2 3">DY10</strain>
    </source>
</reference>